<dbReference type="SUPFAM" id="SSF55073">
    <property type="entry name" value="Nucleotide cyclase"/>
    <property type="match status" value="1"/>
</dbReference>
<dbReference type="CDD" id="cd00130">
    <property type="entry name" value="PAS"/>
    <property type="match status" value="1"/>
</dbReference>
<dbReference type="InterPro" id="IPR052155">
    <property type="entry name" value="Biofilm_reg_signaling"/>
</dbReference>
<organism evidence="4 5">
    <name type="scientific">Desulforamulus hydrothermalis Lam5 = DSM 18033</name>
    <dbReference type="NCBI Taxonomy" id="1121428"/>
    <lineage>
        <taxon>Bacteria</taxon>
        <taxon>Bacillati</taxon>
        <taxon>Bacillota</taxon>
        <taxon>Clostridia</taxon>
        <taxon>Eubacteriales</taxon>
        <taxon>Peptococcaceae</taxon>
        <taxon>Desulforamulus</taxon>
    </lineage>
</organism>
<reference evidence="4 5" key="1">
    <citation type="journal article" date="2013" name="Genome Announc.">
        <title>Genome Sequence of the Sulfate-Reducing Bacterium Desulfotomaculum hydrothermale Lam5(T).</title>
        <authorList>
            <person name="Amin O."/>
            <person name="Fardeau M.L."/>
            <person name="Valette O."/>
            <person name="Hirschler-Rea A."/>
            <person name="Barbe V."/>
            <person name="Medigue C."/>
            <person name="Vacherie B."/>
            <person name="Ollivier B."/>
            <person name="Bertin P.N."/>
            <person name="Dolla A."/>
        </authorList>
    </citation>
    <scope>NUCLEOTIDE SEQUENCE [LARGE SCALE GENOMIC DNA]</scope>
    <source>
        <strain evidence="5">Lam5 / DSM 18033</strain>
    </source>
</reference>
<comment type="caution">
    <text evidence="4">The sequence shown here is derived from an EMBL/GenBank/DDBJ whole genome shotgun (WGS) entry which is preliminary data.</text>
</comment>
<dbReference type="Gene3D" id="3.30.450.40">
    <property type="match status" value="1"/>
</dbReference>
<dbReference type="PROSITE" id="PS50113">
    <property type="entry name" value="PAC"/>
    <property type="match status" value="1"/>
</dbReference>
<dbReference type="CDD" id="cd01948">
    <property type="entry name" value="EAL"/>
    <property type="match status" value="1"/>
</dbReference>
<dbReference type="Pfam" id="PF00989">
    <property type="entry name" value="PAS"/>
    <property type="match status" value="1"/>
</dbReference>
<dbReference type="SUPFAM" id="SSF55781">
    <property type="entry name" value="GAF domain-like"/>
    <property type="match status" value="1"/>
</dbReference>
<accession>K8EEY5</accession>
<dbReference type="InterPro" id="IPR035919">
    <property type="entry name" value="EAL_sf"/>
</dbReference>
<dbReference type="NCBIfam" id="TIGR00254">
    <property type="entry name" value="GGDEF"/>
    <property type="match status" value="1"/>
</dbReference>
<dbReference type="PANTHER" id="PTHR44757">
    <property type="entry name" value="DIGUANYLATE CYCLASE DGCP"/>
    <property type="match status" value="1"/>
</dbReference>
<dbReference type="NCBIfam" id="TIGR00229">
    <property type="entry name" value="sensory_box"/>
    <property type="match status" value="1"/>
</dbReference>
<name>K8EEY5_9FIRM</name>
<keyword evidence="5" id="KW-1185">Reference proteome</keyword>
<dbReference type="Proteomes" id="UP000009315">
    <property type="component" value="Unassembled WGS sequence"/>
</dbReference>
<dbReference type="InterPro" id="IPR035965">
    <property type="entry name" value="PAS-like_dom_sf"/>
</dbReference>
<dbReference type="SMART" id="SM00052">
    <property type="entry name" value="EAL"/>
    <property type="match status" value="1"/>
</dbReference>
<dbReference type="InterPro" id="IPR000700">
    <property type="entry name" value="PAS-assoc_C"/>
</dbReference>
<dbReference type="SUPFAM" id="SSF141868">
    <property type="entry name" value="EAL domain-like"/>
    <property type="match status" value="1"/>
</dbReference>
<evidence type="ECO:0000259" key="3">
    <source>
        <dbReference type="PROSITE" id="PS50887"/>
    </source>
</evidence>
<evidence type="ECO:0000259" key="2">
    <source>
        <dbReference type="PROSITE" id="PS50883"/>
    </source>
</evidence>
<dbReference type="CDD" id="cd01949">
    <property type="entry name" value="GGDEF"/>
    <property type="match status" value="1"/>
</dbReference>
<proteinExistence type="predicted"/>
<dbReference type="InterPro" id="IPR029787">
    <property type="entry name" value="Nucleotide_cyclase"/>
</dbReference>
<dbReference type="InterPro" id="IPR013767">
    <property type="entry name" value="PAS_fold"/>
</dbReference>
<feature type="domain" description="PAC" evidence="1">
    <location>
        <begin position="247"/>
        <end position="297"/>
    </location>
</feature>
<evidence type="ECO:0000313" key="4">
    <source>
        <dbReference type="EMBL" id="CCO07296.1"/>
    </source>
</evidence>
<evidence type="ECO:0000259" key="1">
    <source>
        <dbReference type="PROSITE" id="PS50113"/>
    </source>
</evidence>
<dbReference type="PANTHER" id="PTHR44757:SF2">
    <property type="entry name" value="BIOFILM ARCHITECTURE MAINTENANCE PROTEIN MBAA"/>
    <property type="match status" value="1"/>
</dbReference>
<dbReference type="Gene3D" id="3.30.70.270">
    <property type="match status" value="1"/>
</dbReference>
<dbReference type="Gene3D" id="3.20.20.450">
    <property type="entry name" value="EAL domain"/>
    <property type="match status" value="1"/>
</dbReference>
<feature type="domain" description="EAL" evidence="2">
    <location>
        <begin position="471"/>
        <end position="710"/>
    </location>
</feature>
<dbReference type="InterPro" id="IPR001633">
    <property type="entry name" value="EAL_dom"/>
</dbReference>
<evidence type="ECO:0000313" key="5">
    <source>
        <dbReference type="Proteomes" id="UP000009315"/>
    </source>
</evidence>
<dbReference type="PROSITE" id="PS50883">
    <property type="entry name" value="EAL"/>
    <property type="match status" value="1"/>
</dbReference>
<dbReference type="InterPro" id="IPR000160">
    <property type="entry name" value="GGDEF_dom"/>
</dbReference>
<dbReference type="eggNOG" id="COG5001">
    <property type="taxonomic scope" value="Bacteria"/>
</dbReference>
<protein>
    <submittedName>
        <fullName evidence="4">Diguanylate cyclase/phosphodiesterase with PAS/PAC sensor(S) (Modular protein)</fullName>
    </submittedName>
</protein>
<dbReference type="AlphaFoldDB" id="K8EEY5"/>
<dbReference type="EMBL" id="CAOS01000003">
    <property type="protein sequence ID" value="CCO07296.1"/>
    <property type="molecule type" value="Genomic_DNA"/>
</dbReference>
<dbReference type="FunFam" id="3.30.70.270:FF:000001">
    <property type="entry name" value="Diguanylate cyclase domain protein"/>
    <property type="match status" value="1"/>
</dbReference>
<dbReference type="InterPro" id="IPR029016">
    <property type="entry name" value="GAF-like_dom_sf"/>
</dbReference>
<dbReference type="GO" id="GO:0006355">
    <property type="term" value="P:regulation of DNA-templated transcription"/>
    <property type="evidence" value="ECO:0007669"/>
    <property type="project" value="InterPro"/>
</dbReference>
<dbReference type="PROSITE" id="PS50887">
    <property type="entry name" value="GGDEF"/>
    <property type="match status" value="1"/>
</dbReference>
<sequence>MNKQIISMTKKLSLSYEIALSLGGSLELQDMLKNFLAAVVRKGEVYRGVVWLWQENEPVMVSAVGSYARCLDDKVLAGQLKDCLHEVLQAGSFLLKTEADQDFRRYCVPFSGNEKEVLLVPVGNRTVIQLFFAVQGAAEQGLVDILEGLLPQLANAIAACQNHKKLLALEKLEKHSLQTKYFDLMNNLDVGIFICDESGCFLDANPAFLRLLELPSVAELQNKSVAHFCKICADPLKSLMQQGGCLKNREVLVTTAAGNTFWANLTAVIRPLQDGQYILGILDNIDERKKAEERLHFLATHDVLTQVPNRYSLEETVRLAVAKAQAGASYALLLIDIDNFKLVNDTMGHTAGDELLIKFTSLLRSNIRQEDFLARFGGDEFVILIEGVTQNEVMDMAERIRNAVYQTEVEVGSVKLNLSVSIGVVLIDGTLEYQKILSQADIALYKAKEEGRNRIAYINCHQDASREFLKINHNINTIKQALRSDRLVLYYQPVVSLNMGEIIHYEALVRLLDENNEVIPPGRFIPVAERFGMMAEIDRRVVQAALKKLAQVPQIKIFVNLSAVSLFHKDLLHSIEADILSSGIEPGRLGFEITETSAMKDLAVTERWLSKFKKIGCSFALDDFGTGFSSFSYLLNFSVDYIKIDGSFVKNMDHNAAHFTLVDAMNKVAHAFGKKTIAECVENERIANILRDINVDGGQGYYFGKPEANL</sequence>
<dbReference type="InterPro" id="IPR000014">
    <property type="entry name" value="PAS"/>
</dbReference>
<feature type="domain" description="GGDEF" evidence="3">
    <location>
        <begin position="328"/>
        <end position="460"/>
    </location>
</feature>
<dbReference type="SMART" id="SM00267">
    <property type="entry name" value="GGDEF"/>
    <property type="match status" value="1"/>
</dbReference>
<dbReference type="Gene3D" id="3.30.450.20">
    <property type="entry name" value="PAS domain"/>
    <property type="match status" value="1"/>
</dbReference>
<dbReference type="STRING" id="1121428.DESHY_110240"/>
<dbReference type="InterPro" id="IPR043128">
    <property type="entry name" value="Rev_trsase/Diguanyl_cyclase"/>
</dbReference>
<dbReference type="Pfam" id="PF00563">
    <property type="entry name" value="EAL"/>
    <property type="match status" value="1"/>
</dbReference>
<dbReference type="RefSeq" id="WP_008410118.1">
    <property type="nucleotide sequence ID" value="NZ_CAOS01000003.1"/>
</dbReference>
<dbReference type="Pfam" id="PF00990">
    <property type="entry name" value="GGDEF"/>
    <property type="match status" value="1"/>
</dbReference>
<dbReference type="SUPFAM" id="SSF55785">
    <property type="entry name" value="PYP-like sensor domain (PAS domain)"/>
    <property type="match status" value="1"/>
</dbReference>
<gene>
    <name evidence="4" type="ORF">DESHY_110240</name>
</gene>